<name>A0A1G4I9R7_TRYEQ</name>
<feature type="region of interest" description="Disordered" evidence="1">
    <location>
        <begin position="68"/>
        <end position="102"/>
    </location>
</feature>
<feature type="compositionally biased region" description="Low complexity" evidence="1">
    <location>
        <begin position="93"/>
        <end position="102"/>
    </location>
</feature>
<comment type="caution">
    <text evidence="2">The sequence shown here is derived from an EMBL/GenBank/DDBJ whole genome shotgun (WGS) entry which is preliminary data.</text>
</comment>
<dbReference type="GeneID" id="92382833"/>
<accession>A0A1G4I9R7</accession>
<dbReference type="RefSeq" id="XP_067079720.1">
    <property type="nucleotide sequence ID" value="XM_067223619.1"/>
</dbReference>
<protein>
    <submittedName>
        <fullName evidence="2">Uncharacterized protein</fullName>
    </submittedName>
</protein>
<dbReference type="EMBL" id="CZPT02001008">
    <property type="protein sequence ID" value="SCU68579.1"/>
    <property type="molecule type" value="Genomic_DNA"/>
</dbReference>
<sequence>MHSHLQNTFRRTVQLAVKYRAVSKCRRIHTGPIPQSMLWLAGARERHIKRGADTSSLTNDVCHTPQGSECARQQQQQREQHHKRLPCAKGSGPPTLADVPPLVLDPPFTPVGGETAVMERLHRMPVNGTDAERYVVSYNCRECSSTLFSSNDFTVASTLGSHKDGWPCFTAPASAKALQLRGLLQRSAVGRGRGAMAADSNRGDLSSSREFISSPLTATLAARGLPIEGEMTRTTRSGRCELLKPKTWRETCLRDVNKRSDPALLEGCCSTCGNAVCRVVTTRGGAVKYVVNPTAVTAELIGEEEEPLSRQRN</sequence>
<dbReference type="VEuPathDB" id="TriTrypDB:TEOVI_000889900"/>
<reference evidence="2" key="1">
    <citation type="submission" date="2016-09" db="EMBL/GenBank/DDBJ databases">
        <authorList>
            <person name="Hebert L."/>
            <person name="Moumen B."/>
        </authorList>
    </citation>
    <scope>NUCLEOTIDE SEQUENCE [LARGE SCALE GENOMIC DNA]</scope>
    <source>
        <strain evidence="2">OVI</strain>
    </source>
</reference>
<dbReference type="AlphaFoldDB" id="A0A1G4I9R7"/>
<evidence type="ECO:0000313" key="2">
    <source>
        <dbReference type="EMBL" id="SCU68579.1"/>
    </source>
</evidence>
<proteinExistence type="predicted"/>
<dbReference type="Proteomes" id="UP000195570">
    <property type="component" value="Unassembled WGS sequence"/>
</dbReference>
<evidence type="ECO:0000256" key="1">
    <source>
        <dbReference type="SAM" id="MobiDB-lite"/>
    </source>
</evidence>
<gene>
    <name evidence="2" type="ORF">TEOVI_000889900</name>
</gene>
<evidence type="ECO:0000313" key="3">
    <source>
        <dbReference type="Proteomes" id="UP000195570"/>
    </source>
</evidence>
<organism evidence="2 3">
    <name type="scientific">Trypanosoma equiperdum</name>
    <dbReference type="NCBI Taxonomy" id="5694"/>
    <lineage>
        <taxon>Eukaryota</taxon>
        <taxon>Discoba</taxon>
        <taxon>Euglenozoa</taxon>
        <taxon>Kinetoplastea</taxon>
        <taxon>Metakinetoplastina</taxon>
        <taxon>Trypanosomatida</taxon>
        <taxon>Trypanosomatidae</taxon>
        <taxon>Trypanosoma</taxon>
    </lineage>
</organism>
<keyword evidence="3" id="KW-1185">Reference proteome</keyword>